<feature type="region of interest" description="Disordered" evidence="2">
    <location>
        <begin position="15"/>
        <end position="60"/>
    </location>
</feature>
<keyword evidence="1" id="KW-0853">WD repeat</keyword>
<dbReference type="InterPro" id="IPR051944">
    <property type="entry name" value="BEACH_domain_protein"/>
</dbReference>
<dbReference type="STRING" id="981085.W9QCG4"/>
<feature type="compositionally biased region" description="Polar residues" evidence="2">
    <location>
        <begin position="44"/>
        <end position="55"/>
    </location>
</feature>
<organism evidence="3 4">
    <name type="scientific">Morus notabilis</name>
    <dbReference type="NCBI Taxonomy" id="981085"/>
    <lineage>
        <taxon>Eukaryota</taxon>
        <taxon>Viridiplantae</taxon>
        <taxon>Streptophyta</taxon>
        <taxon>Embryophyta</taxon>
        <taxon>Tracheophyta</taxon>
        <taxon>Spermatophyta</taxon>
        <taxon>Magnoliopsida</taxon>
        <taxon>eudicotyledons</taxon>
        <taxon>Gunneridae</taxon>
        <taxon>Pentapetalae</taxon>
        <taxon>rosids</taxon>
        <taxon>fabids</taxon>
        <taxon>Rosales</taxon>
        <taxon>Moraceae</taxon>
        <taxon>Moreae</taxon>
        <taxon>Morus</taxon>
    </lineage>
</organism>
<evidence type="ECO:0000313" key="4">
    <source>
        <dbReference type="Proteomes" id="UP000030645"/>
    </source>
</evidence>
<protein>
    <submittedName>
        <fullName evidence="3">Uncharacterized protein</fullName>
    </submittedName>
</protein>
<gene>
    <name evidence="3" type="ORF">L484_012533</name>
</gene>
<evidence type="ECO:0000256" key="2">
    <source>
        <dbReference type="SAM" id="MobiDB-lite"/>
    </source>
</evidence>
<dbReference type="AlphaFoldDB" id="W9QCG4"/>
<dbReference type="PANTHER" id="PTHR46108:SF4">
    <property type="entry name" value="BLUE CHEESE"/>
    <property type="match status" value="1"/>
</dbReference>
<name>W9QCG4_9ROSA</name>
<keyword evidence="4" id="KW-1185">Reference proteome</keyword>
<reference evidence="4" key="1">
    <citation type="submission" date="2013-01" db="EMBL/GenBank/DDBJ databases">
        <title>Draft Genome Sequence of a Mulberry Tree, Morus notabilis C.K. Schneid.</title>
        <authorList>
            <person name="He N."/>
            <person name="Zhao S."/>
        </authorList>
    </citation>
    <scope>NUCLEOTIDE SEQUENCE</scope>
</reference>
<evidence type="ECO:0000256" key="1">
    <source>
        <dbReference type="ARBA" id="ARBA00022574"/>
    </source>
</evidence>
<proteinExistence type="predicted"/>
<evidence type="ECO:0000313" key="3">
    <source>
        <dbReference type="EMBL" id="EXB26545.1"/>
    </source>
</evidence>
<sequence>MKWVTLLKDIKEKVGLTQSPSSSSSTASASYSSLPPSSLARDNNALSAHQGSLSSPERDKHELELDFKRFWEEFRSSSSEKEKETALNLTVDAFCRLVKQHANVAQLVTLLVETHIFSFVVGRAFVTDIEKLKIGSKTRTLDVVKVLNFFSEVKDNISPGANLLSAVEVLVSGPIDKQSLLDSGIFCCLIHIFYALLDPDEAVQRQKATDYEDLTLSEKDWDGDVAQVRRLEVEGSLVHIMKALASHPSAAQSLTEDDSLQLLFQMVANGSSIILSRYKEGLVPLHSIQLHRHAMQILGLLLVNDNGSTAKYIRKHHLHGGFGKVTQVGIFFPFVLYNLLTKG</sequence>
<dbReference type="PANTHER" id="PTHR46108">
    <property type="entry name" value="BLUE CHEESE"/>
    <property type="match status" value="1"/>
</dbReference>
<dbReference type="EMBL" id="KE343371">
    <property type="protein sequence ID" value="EXB26545.1"/>
    <property type="molecule type" value="Genomic_DNA"/>
</dbReference>
<feature type="compositionally biased region" description="Low complexity" evidence="2">
    <location>
        <begin position="19"/>
        <end position="40"/>
    </location>
</feature>
<accession>W9QCG4</accession>
<dbReference type="Proteomes" id="UP000030645">
    <property type="component" value="Unassembled WGS sequence"/>
</dbReference>
<dbReference type="eggNOG" id="KOG1788">
    <property type="taxonomic scope" value="Eukaryota"/>
</dbReference>